<sequence length="251" mass="28506">MMMMDTTSGEQAGPLDSSPRAGDVPAIAATFTVVKMDEAHTEAMDAEEESNNNHILDVHEYKEHRKSKKKKRDKRDKERRSEKHHRREREGGEHHHHRHRRHRDRERERDYDEQLQHQHHQHHHPHAHVNHQHSTSASSSPSSSASSFLSATISNEYIAVSPASSSPCCSVVSGVSCNTAMVTATTATAMSYPHNLKIRFLLSGLTTAGQRHHNRLRTALTHHHQPQQQQQQAMLTSSPIHQHHATPRTCN</sequence>
<evidence type="ECO:0000313" key="3">
    <source>
        <dbReference type="Proteomes" id="UP000606786"/>
    </source>
</evidence>
<feature type="compositionally biased region" description="Basic residues" evidence="1">
    <location>
        <begin position="94"/>
        <end position="104"/>
    </location>
</feature>
<dbReference type="Proteomes" id="UP000606786">
    <property type="component" value="Unassembled WGS sequence"/>
</dbReference>
<organism evidence="2 3">
    <name type="scientific">Ceratitis capitata</name>
    <name type="common">Mediterranean fruit fly</name>
    <name type="synonym">Tephritis capitata</name>
    <dbReference type="NCBI Taxonomy" id="7213"/>
    <lineage>
        <taxon>Eukaryota</taxon>
        <taxon>Metazoa</taxon>
        <taxon>Ecdysozoa</taxon>
        <taxon>Arthropoda</taxon>
        <taxon>Hexapoda</taxon>
        <taxon>Insecta</taxon>
        <taxon>Pterygota</taxon>
        <taxon>Neoptera</taxon>
        <taxon>Endopterygota</taxon>
        <taxon>Diptera</taxon>
        <taxon>Brachycera</taxon>
        <taxon>Muscomorpha</taxon>
        <taxon>Tephritoidea</taxon>
        <taxon>Tephritidae</taxon>
        <taxon>Ceratitis</taxon>
        <taxon>Ceratitis</taxon>
    </lineage>
</organism>
<reference evidence="2" key="1">
    <citation type="submission" date="2020-11" db="EMBL/GenBank/DDBJ databases">
        <authorList>
            <person name="Whitehead M."/>
        </authorList>
    </citation>
    <scope>NUCLEOTIDE SEQUENCE</scope>
    <source>
        <strain evidence="2">EGII</strain>
    </source>
</reference>
<name>A0A811U2T3_CERCA</name>
<proteinExistence type="predicted"/>
<protein>
    <submittedName>
        <fullName evidence="2">(Mediterranean fruit fly) hypothetical protein</fullName>
    </submittedName>
</protein>
<accession>A0A811U2T3</accession>
<feature type="region of interest" description="Disordered" evidence="1">
    <location>
        <begin position="1"/>
        <end position="22"/>
    </location>
</feature>
<feature type="compositionally biased region" description="Polar residues" evidence="1">
    <location>
        <begin position="1"/>
        <end position="10"/>
    </location>
</feature>
<feature type="compositionally biased region" description="Basic residues" evidence="1">
    <location>
        <begin position="64"/>
        <end position="74"/>
    </location>
</feature>
<evidence type="ECO:0000256" key="1">
    <source>
        <dbReference type="SAM" id="MobiDB-lite"/>
    </source>
</evidence>
<comment type="caution">
    <text evidence="2">The sequence shown here is derived from an EMBL/GenBank/DDBJ whole genome shotgun (WGS) entry which is preliminary data.</text>
</comment>
<feature type="compositionally biased region" description="Basic residues" evidence="1">
    <location>
        <begin position="117"/>
        <end position="131"/>
    </location>
</feature>
<feature type="compositionally biased region" description="Low complexity" evidence="1">
    <location>
        <begin position="132"/>
        <end position="147"/>
    </location>
</feature>
<dbReference type="EMBL" id="CAJHJT010000001">
    <property type="protein sequence ID" value="CAD6991575.1"/>
    <property type="molecule type" value="Genomic_DNA"/>
</dbReference>
<keyword evidence="3" id="KW-1185">Reference proteome</keyword>
<feature type="compositionally biased region" description="Basic and acidic residues" evidence="1">
    <location>
        <begin position="105"/>
        <end position="116"/>
    </location>
</feature>
<feature type="region of interest" description="Disordered" evidence="1">
    <location>
        <begin position="223"/>
        <end position="251"/>
    </location>
</feature>
<feature type="compositionally biased region" description="Basic residues" evidence="1">
    <location>
        <begin position="241"/>
        <end position="251"/>
    </location>
</feature>
<feature type="region of interest" description="Disordered" evidence="1">
    <location>
        <begin position="40"/>
        <end position="147"/>
    </location>
</feature>
<dbReference type="AlphaFoldDB" id="A0A811U2T3"/>
<evidence type="ECO:0000313" key="2">
    <source>
        <dbReference type="EMBL" id="CAD6991575.1"/>
    </source>
</evidence>
<gene>
    <name evidence="2" type="ORF">CCAP1982_LOCUS493</name>
</gene>